<name>A0A157NHK0_9BORD</name>
<dbReference type="KEGG" id="btrm:SAMEA390648702327"/>
<dbReference type="AlphaFoldDB" id="A0A157NHK0"/>
<dbReference type="Proteomes" id="UP000076825">
    <property type="component" value="Chromosome 1"/>
</dbReference>
<keyword evidence="3" id="KW-1185">Reference proteome</keyword>
<protein>
    <submittedName>
        <fullName evidence="2">Uncharacterized protein</fullName>
    </submittedName>
</protein>
<gene>
    <name evidence="2" type="ORF">SAMEA3906487_02327</name>
</gene>
<organism evidence="2 3">
    <name type="scientific">Bordetella trematum</name>
    <dbReference type="NCBI Taxonomy" id="123899"/>
    <lineage>
        <taxon>Bacteria</taxon>
        <taxon>Pseudomonadati</taxon>
        <taxon>Pseudomonadota</taxon>
        <taxon>Betaproteobacteria</taxon>
        <taxon>Burkholderiales</taxon>
        <taxon>Alcaligenaceae</taxon>
        <taxon>Bordetella</taxon>
    </lineage>
</organism>
<feature type="region of interest" description="Disordered" evidence="1">
    <location>
        <begin position="1"/>
        <end position="96"/>
    </location>
</feature>
<sequence length="130" mass="13968">MGTGMKRKNEAGRGHAEKHFSSSGRPDRALRGDCRRQANVTPGEALRAASPVLHGGEAGPDRRARGGLPRLPAQCRPLKENSQQLRASSTTLSQKASSAPLRYMAQYMDCGAAMLVRAITSLRLLSISVK</sequence>
<reference evidence="2 3" key="1">
    <citation type="submission" date="2016-04" db="EMBL/GenBank/DDBJ databases">
        <authorList>
            <consortium name="Pathogen Informatics"/>
        </authorList>
    </citation>
    <scope>NUCLEOTIDE SEQUENCE [LARGE SCALE GENOMIC DNA]</scope>
    <source>
        <strain evidence="2 3">H044680328</strain>
    </source>
</reference>
<dbReference type="EMBL" id="LT546645">
    <property type="protein sequence ID" value="SAI70652.1"/>
    <property type="molecule type" value="Genomic_DNA"/>
</dbReference>
<evidence type="ECO:0000256" key="1">
    <source>
        <dbReference type="SAM" id="MobiDB-lite"/>
    </source>
</evidence>
<proteinExistence type="predicted"/>
<evidence type="ECO:0000313" key="3">
    <source>
        <dbReference type="Proteomes" id="UP000076825"/>
    </source>
</evidence>
<feature type="compositionally biased region" description="Basic and acidic residues" evidence="1">
    <location>
        <begin position="7"/>
        <end position="36"/>
    </location>
</feature>
<evidence type="ECO:0000313" key="2">
    <source>
        <dbReference type="EMBL" id="SAI70652.1"/>
    </source>
</evidence>
<accession>A0A157NHK0</accession>
<feature type="compositionally biased region" description="Polar residues" evidence="1">
    <location>
        <begin position="80"/>
        <end position="96"/>
    </location>
</feature>